<dbReference type="Proteomes" id="UP000249720">
    <property type="component" value="Unassembled WGS sequence"/>
</dbReference>
<dbReference type="PROSITE" id="PS50102">
    <property type="entry name" value="RRM"/>
    <property type="match status" value="1"/>
</dbReference>
<dbReference type="SMART" id="SM00360">
    <property type="entry name" value="RRM"/>
    <property type="match status" value="1"/>
</dbReference>
<feature type="domain" description="RRM" evidence="2">
    <location>
        <begin position="1"/>
        <end position="79"/>
    </location>
</feature>
<evidence type="ECO:0000313" key="3">
    <source>
        <dbReference type="EMBL" id="PZX64542.1"/>
    </source>
</evidence>
<accession>A0A2W7TMZ0</accession>
<dbReference type="InterPro" id="IPR050441">
    <property type="entry name" value="RBM"/>
</dbReference>
<proteinExistence type="predicted"/>
<dbReference type="Pfam" id="PF00076">
    <property type="entry name" value="RRM_1"/>
    <property type="match status" value="1"/>
</dbReference>
<protein>
    <submittedName>
        <fullName evidence="3">RNA recognition motif-containing protein</fullName>
    </submittedName>
</protein>
<organism evidence="3 4">
    <name type="scientific">Hydrotalea sandarakina</name>
    <dbReference type="NCBI Taxonomy" id="1004304"/>
    <lineage>
        <taxon>Bacteria</taxon>
        <taxon>Pseudomonadati</taxon>
        <taxon>Bacteroidota</taxon>
        <taxon>Chitinophagia</taxon>
        <taxon>Chitinophagales</taxon>
        <taxon>Chitinophagaceae</taxon>
        <taxon>Hydrotalea</taxon>
    </lineage>
</organism>
<evidence type="ECO:0000259" key="2">
    <source>
        <dbReference type="PROSITE" id="PS50102"/>
    </source>
</evidence>
<evidence type="ECO:0000256" key="1">
    <source>
        <dbReference type="SAM" id="MobiDB-lite"/>
    </source>
</evidence>
<dbReference type="GO" id="GO:0003723">
    <property type="term" value="F:RNA binding"/>
    <property type="evidence" value="ECO:0007669"/>
    <property type="project" value="InterPro"/>
</dbReference>
<dbReference type="OrthoDB" id="9798855at2"/>
<gene>
    <name evidence="3" type="ORF">LX80_00738</name>
</gene>
<dbReference type="InterPro" id="IPR012677">
    <property type="entry name" value="Nucleotide-bd_a/b_plait_sf"/>
</dbReference>
<evidence type="ECO:0000313" key="4">
    <source>
        <dbReference type="Proteomes" id="UP000249720"/>
    </source>
</evidence>
<comment type="caution">
    <text evidence="3">The sequence shown here is derived from an EMBL/GenBank/DDBJ whole genome shotgun (WGS) entry which is preliminary data.</text>
</comment>
<reference evidence="3 4" key="1">
    <citation type="submission" date="2018-06" db="EMBL/GenBank/DDBJ databases">
        <title>Genomic Encyclopedia of Archaeal and Bacterial Type Strains, Phase II (KMG-II): from individual species to whole genera.</title>
        <authorList>
            <person name="Goeker M."/>
        </authorList>
    </citation>
    <scope>NUCLEOTIDE SEQUENCE [LARGE SCALE GENOMIC DNA]</scope>
    <source>
        <strain evidence="3 4">DSM 23241</strain>
    </source>
</reference>
<feature type="compositionally biased region" description="Low complexity" evidence="1">
    <location>
        <begin position="82"/>
        <end position="100"/>
    </location>
</feature>
<dbReference type="EMBL" id="QKZV01000002">
    <property type="protein sequence ID" value="PZX64542.1"/>
    <property type="molecule type" value="Genomic_DNA"/>
</dbReference>
<dbReference type="InterPro" id="IPR035979">
    <property type="entry name" value="RBD_domain_sf"/>
</dbReference>
<dbReference type="PANTHER" id="PTHR48034">
    <property type="entry name" value="TRANSFORMER-2 SEX-DETERMINING PROTEIN-RELATED"/>
    <property type="match status" value="1"/>
</dbReference>
<feature type="region of interest" description="Disordered" evidence="1">
    <location>
        <begin position="76"/>
        <end position="106"/>
    </location>
</feature>
<keyword evidence="4" id="KW-1185">Reference proteome</keyword>
<dbReference type="RefSeq" id="WP_111293711.1">
    <property type="nucleotide sequence ID" value="NZ_QKZV01000002.1"/>
</dbReference>
<dbReference type="SUPFAM" id="SSF54928">
    <property type="entry name" value="RNA-binding domain, RBD"/>
    <property type="match status" value="1"/>
</dbReference>
<dbReference type="AlphaFoldDB" id="A0A2W7TMZ0"/>
<sequence>MKLFIGGLPGDIDETDLREMFELYGDVRSAIVVKDKQTGKSKGFGFVEMPNEHEAKETIELLNGVKMLGKKISVTQAEENNRNSSSNNRFQQNRPMNNNRPNKRNY</sequence>
<dbReference type="InterPro" id="IPR000504">
    <property type="entry name" value="RRM_dom"/>
</dbReference>
<name>A0A2W7TMZ0_9BACT</name>
<dbReference type="Gene3D" id="3.30.70.330">
    <property type="match status" value="1"/>
</dbReference>